<evidence type="ECO:0000259" key="1">
    <source>
        <dbReference type="Pfam" id="PF09706"/>
    </source>
</evidence>
<dbReference type="InterPro" id="IPR010180">
    <property type="entry name" value="CRISPR-assoc_prot_CXXC-CXXC"/>
</dbReference>
<dbReference type="InterPro" id="IPR019121">
    <property type="entry name" value="CRISPR-assoc_CXXC-CXXC_dom"/>
</dbReference>
<keyword evidence="3" id="KW-1185">Reference proteome</keyword>
<feature type="non-terminal residue" evidence="2">
    <location>
        <position position="1"/>
    </location>
</feature>
<dbReference type="Proteomes" id="UP000005540">
    <property type="component" value="Unassembled WGS sequence"/>
</dbReference>
<organism evidence="2 3">
    <name type="scientific">Sulfurihydrogenibium yellowstonense SS-5</name>
    <dbReference type="NCBI Taxonomy" id="432331"/>
    <lineage>
        <taxon>Bacteria</taxon>
        <taxon>Pseudomonadati</taxon>
        <taxon>Aquificota</taxon>
        <taxon>Aquificia</taxon>
        <taxon>Aquificales</taxon>
        <taxon>Hydrogenothermaceae</taxon>
        <taxon>Sulfurihydrogenibium</taxon>
    </lineage>
</organism>
<gene>
    <name evidence="2" type="ORF">SULYE_1483</name>
</gene>
<protein>
    <submittedName>
        <fullName evidence="2">Crispr-associated cxxc_cxxc protein Cst1</fullName>
    </submittedName>
</protein>
<comment type="caution">
    <text evidence="2">The sequence shown here is derived from an EMBL/GenBank/DDBJ whole genome shotgun (WGS) entry which is preliminary data.</text>
</comment>
<accession>C4FLM9</accession>
<reference evidence="2 3" key="1">
    <citation type="submission" date="2009-04" db="EMBL/GenBank/DDBJ databases">
        <authorList>
            <person name="Reysenbach A.-L."/>
            <person name="Heidelberg J.F."/>
            <person name="Nelson W.C."/>
        </authorList>
    </citation>
    <scope>NUCLEOTIDE SEQUENCE [LARGE SCALE GENOMIC DNA]</scope>
    <source>
        <strain evidence="2 3">SS-5</strain>
    </source>
</reference>
<dbReference type="EMBL" id="ABZS01000167">
    <property type="protein sequence ID" value="EEP60017.1"/>
    <property type="molecule type" value="Genomic_DNA"/>
</dbReference>
<proteinExistence type="predicted"/>
<name>C4FLM9_9AQUI</name>
<feature type="domain" description="CRISPR-associated protein CXXC-CXXC" evidence="1">
    <location>
        <begin position="199"/>
        <end position="261"/>
    </location>
</feature>
<dbReference type="NCBIfam" id="TIGR01908">
    <property type="entry name" value="cas_CXXC_CXXC"/>
    <property type="match status" value="1"/>
</dbReference>
<sequence>DSHVSPLASHVSRIYLGDWLYNAGIVGFLRINSHLWYVKDEKIISKDENLLKIEDNYIEIDRKIFDGFTDRFFDYAFNLYGRYDRKLKRFKELLENLNDGTFKDVYEDFKEEVNGFTLLKNKLGDIKAKNSQELKHLIEKAIRILEQDKEEFVESDVQIFLRSFNGQKSFLNKTITKDRKKKFYEDFEEPLKTDSNQKDKKFTCVICGDRPAKKDTNYDTGFSPIFGLNKDAVNFAWNFNTKLPSCDICEIVYFCYFAGLTELNGKYYFVNLDDSVESLMLANDLFKEEIEKSPENPFIDFFTEYLLRIKKSQAKYTLSNINFIETELKETLPKVFSFNIDYKTAEFIEKNHENLKSLSKSFFMLPDKNKTRVYILTEFLNLILKKDLNYGLLYKIFKSATQDKAYVSNYNLQRLIIMYLLYKQKVGGKEMGLEEKSLWAMYMQGKNLLERLKERDAENKIQSIAYKLLNALKIGDVNQFMDVMMRVHMAYDLEVPSLLIKALQDKDNFYLLGYSFLNGLLGKENKLQEESQ</sequence>
<evidence type="ECO:0000313" key="2">
    <source>
        <dbReference type="EMBL" id="EEP60017.1"/>
    </source>
</evidence>
<evidence type="ECO:0000313" key="3">
    <source>
        <dbReference type="Proteomes" id="UP000005540"/>
    </source>
</evidence>
<dbReference type="Pfam" id="PF09706">
    <property type="entry name" value="Cas_CXXC_CXXC"/>
    <property type="match status" value="1"/>
</dbReference>
<dbReference type="RefSeq" id="WP_007547872.1">
    <property type="nucleotide sequence ID" value="NZ_ABZS01000167.1"/>
</dbReference>
<dbReference type="AlphaFoldDB" id="C4FLM9"/>